<accession>A0A5A7S462</accession>
<sequence>MTSKFAFPLNKQADVALAALHESPLDLLPNSKDVRLVRVLFMPTFHRNVLIVVEALQAVARIACTMSGTDPRREENVLPTADLDALWSATEAVDTAGESQASAGAGMPIRVDIDDWSGRRTLTGMAQVGGGPVGVLVDEMVSLVRGNLPDDEIDQALTDVERYLIRD</sequence>
<dbReference type="RefSeq" id="WP_149432669.1">
    <property type="nucleotide sequence ID" value="NZ_VLNY01000016.1"/>
</dbReference>
<evidence type="ECO:0000313" key="1">
    <source>
        <dbReference type="EMBL" id="KAA0018964.1"/>
    </source>
</evidence>
<evidence type="ECO:0000313" key="2">
    <source>
        <dbReference type="Proteomes" id="UP000322244"/>
    </source>
</evidence>
<comment type="caution">
    <text evidence="1">The sequence shown here is derived from an EMBL/GenBank/DDBJ whole genome shotgun (WGS) entry which is preliminary data.</text>
</comment>
<dbReference type="AlphaFoldDB" id="A0A5A7S462"/>
<proteinExistence type="predicted"/>
<protein>
    <submittedName>
        <fullName evidence="1">Uncharacterized protein</fullName>
    </submittedName>
</protein>
<dbReference type="Proteomes" id="UP000322244">
    <property type="component" value="Unassembled WGS sequence"/>
</dbReference>
<keyword evidence="2" id="KW-1185">Reference proteome</keyword>
<gene>
    <name evidence="1" type="ORF">FOY51_23290</name>
</gene>
<dbReference type="EMBL" id="VLNY01000016">
    <property type="protein sequence ID" value="KAA0018964.1"/>
    <property type="molecule type" value="Genomic_DNA"/>
</dbReference>
<organism evidence="1 2">
    <name type="scientific">Antrihabitans cavernicola</name>
    <dbReference type="NCBI Taxonomy" id="2495913"/>
    <lineage>
        <taxon>Bacteria</taxon>
        <taxon>Bacillati</taxon>
        <taxon>Actinomycetota</taxon>
        <taxon>Actinomycetes</taxon>
        <taxon>Mycobacteriales</taxon>
        <taxon>Nocardiaceae</taxon>
        <taxon>Antrihabitans</taxon>
    </lineage>
</organism>
<name>A0A5A7S462_9NOCA</name>
<reference evidence="1 2" key="1">
    <citation type="submission" date="2019-07" db="EMBL/GenBank/DDBJ databases">
        <title>Rhodococcus cavernicolus sp. nov., isolated from a cave.</title>
        <authorList>
            <person name="Lee S.D."/>
        </authorList>
    </citation>
    <scope>NUCLEOTIDE SEQUENCE [LARGE SCALE GENOMIC DNA]</scope>
    <source>
        <strain evidence="1 2">C1-24</strain>
    </source>
</reference>